<dbReference type="Gene3D" id="1.10.10.10">
    <property type="entry name" value="Winged helix-like DNA-binding domain superfamily/Winged helix DNA-binding domain"/>
    <property type="match status" value="1"/>
</dbReference>
<feature type="domain" description="Transcription regulator TrmB N-terminal" evidence="1">
    <location>
        <begin position="22"/>
        <end position="92"/>
    </location>
</feature>
<dbReference type="CDD" id="cd00090">
    <property type="entry name" value="HTH_ARSR"/>
    <property type="match status" value="1"/>
</dbReference>
<dbReference type="AlphaFoldDB" id="A0A0E3RP39"/>
<dbReference type="InterPro" id="IPR051797">
    <property type="entry name" value="TrmB-like"/>
</dbReference>
<dbReference type="InterPro" id="IPR036390">
    <property type="entry name" value="WH_DNA-bd_sf"/>
</dbReference>
<dbReference type="EMBL" id="CP009513">
    <property type="protein sequence ID" value="AKB69020.1"/>
    <property type="molecule type" value="Genomic_DNA"/>
</dbReference>
<sequence>MANSIHEMIRASFRCEDMVKCVLGLKSLDIDAYKALLMHGPLTAEKLGEILNRERSTAYRSLQNLIACGIVYRETRSIDSGGYYYEYVAIEPQEMKQMVKKNVDEWYNQMNELIEKMDDKVSALVMRMDDEEKSTTPP</sequence>
<evidence type="ECO:0000259" key="1">
    <source>
        <dbReference type="Pfam" id="PF01978"/>
    </source>
</evidence>
<dbReference type="RefSeq" id="WP_048037237.1">
    <property type="nucleotide sequence ID" value="NZ_CP009513.1"/>
</dbReference>
<evidence type="ECO:0000313" key="3">
    <source>
        <dbReference type="Proteomes" id="UP000033063"/>
    </source>
</evidence>
<dbReference type="GeneID" id="24878778"/>
<dbReference type="InterPro" id="IPR011991">
    <property type="entry name" value="ArsR-like_HTH"/>
</dbReference>
<gene>
    <name evidence="2" type="ORF">MSMAL_2477</name>
</gene>
<reference evidence="2 3" key="1">
    <citation type="submission" date="2014-07" db="EMBL/GenBank/DDBJ databases">
        <title>Methanogenic archaea and the global carbon cycle.</title>
        <authorList>
            <person name="Henriksen J.R."/>
            <person name="Luke J."/>
            <person name="Reinhart S."/>
            <person name="Benedict M.N."/>
            <person name="Youngblut N.D."/>
            <person name="Metcalf M.E."/>
            <person name="Whitaker R.J."/>
            <person name="Metcalf W.W."/>
        </authorList>
    </citation>
    <scope>NUCLEOTIDE SEQUENCE [LARGE SCALE GENOMIC DNA]</scope>
    <source>
        <strain evidence="2 3">LYC</strain>
    </source>
</reference>
<accession>A0A0E3RP39</accession>
<dbReference type="Proteomes" id="UP000033063">
    <property type="component" value="Chromosome"/>
</dbReference>
<dbReference type="InterPro" id="IPR036388">
    <property type="entry name" value="WH-like_DNA-bd_sf"/>
</dbReference>
<dbReference type="InterPro" id="IPR002831">
    <property type="entry name" value="Tscrpt_reg_TrmB_N"/>
</dbReference>
<evidence type="ECO:0000313" key="2">
    <source>
        <dbReference type="EMBL" id="AKB69020.1"/>
    </source>
</evidence>
<dbReference type="SUPFAM" id="SSF46785">
    <property type="entry name" value="Winged helix' DNA-binding domain"/>
    <property type="match status" value="1"/>
</dbReference>
<dbReference type="HOGENOM" id="CLU_140786_1_0_2"/>
<organism evidence="2 3">
    <name type="scientific">Methanosarcina mazei LYC</name>
    <dbReference type="NCBI Taxonomy" id="1434114"/>
    <lineage>
        <taxon>Archaea</taxon>
        <taxon>Methanobacteriati</taxon>
        <taxon>Methanobacteriota</taxon>
        <taxon>Stenosarchaea group</taxon>
        <taxon>Methanomicrobia</taxon>
        <taxon>Methanosarcinales</taxon>
        <taxon>Methanosarcinaceae</taxon>
        <taxon>Methanosarcina</taxon>
    </lineage>
</organism>
<proteinExistence type="predicted"/>
<dbReference type="PATRIC" id="fig|1434114.4.peg.3130"/>
<dbReference type="Pfam" id="PF01978">
    <property type="entry name" value="TrmB"/>
    <property type="match status" value="1"/>
</dbReference>
<dbReference type="PANTHER" id="PTHR34293:SF1">
    <property type="entry name" value="HTH-TYPE TRANSCRIPTIONAL REGULATOR TRMBL2"/>
    <property type="match status" value="1"/>
</dbReference>
<dbReference type="PANTHER" id="PTHR34293">
    <property type="entry name" value="HTH-TYPE TRANSCRIPTIONAL REGULATOR TRMBL2"/>
    <property type="match status" value="1"/>
</dbReference>
<protein>
    <recommendedName>
        <fullName evidence="1">Transcription regulator TrmB N-terminal domain-containing protein</fullName>
    </recommendedName>
</protein>
<name>A0A0E3RP39_METMZ</name>